<protein>
    <submittedName>
        <fullName evidence="2">Uncharacterized protein</fullName>
    </submittedName>
</protein>
<feature type="transmembrane region" description="Helical" evidence="1">
    <location>
        <begin position="363"/>
        <end position="383"/>
    </location>
</feature>
<dbReference type="EMBL" id="JAVGVR010000001">
    <property type="protein sequence ID" value="MDQ6599412.1"/>
    <property type="molecule type" value="Genomic_DNA"/>
</dbReference>
<dbReference type="AlphaFoldDB" id="A0AA90TEA8"/>
<sequence length="415" mass="46322">MMLPQNMGSETNVKLPFSFIFFSLIALVISQIILLFNGDLLIGGSFRIPSIWSAAHILVLGWALMVAMGAMYQLVPVAFLTKIWNEKFGFLQFFVTAFGIIGFASSLYGSPQNAIIPGVLTLIGILMFLFQMMMTLKKQTKPNILTAFVGTALFCLFITISMGITLIYFLKSGSGAGTYQALFKSHLLMGVTGWFTLLIFGFSYKMVPMFSLSHGFPMIQARYVYGFYAAGLLVTLIAFLTGSGLLVKLGLFSLLVGFSIFSWHIRIIVKKRLKKKLDKPFSFALAAILFGNIIHLAAFILVWTHSFSSVIGPLIYAYIMLWIVLSIVGYLFKIVPFLWWTFKYSKEMGKQSVPTLKEMMNEKLVQPLFSLFILGVLIVFSALTFKITLLFTIGQLILSVVLVMIAISIISVLKK</sequence>
<dbReference type="Gene3D" id="1.20.210.10">
    <property type="entry name" value="Cytochrome c oxidase-like, subunit I domain"/>
    <property type="match status" value="1"/>
</dbReference>
<organism evidence="2 3">
    <name type="scientific">Bacillus salipaludis</name>
    <dbReference type="NCBI Taxonomy" id="2547811"/>
    <lineage>
        <taxon>Bacteria</taxon>
        <taxon>Bacillati</taxon>
        <taxon>Bacillota</taxon>
        <taxon>Bacilli</taxon>
        <taxon>Bacillales</taxon>
        <taxon>Bacillaceae</taxon>
        <taxon>Bacillus</taxon>
    </lineage>
</organism>
<keyword evidence="3" id="KW-1185">Reference proteome</keyword>
<evidence type="ECO:0000313" key="3">
    <source>
        <dbReference type="Proteomes" id="UP001178888"/>
    </source>
</evidence>
<feature type="transmembrane region" description="Helical" evidence="1">
    <location>
        <begin position="389"/>
        <end position="413"/>
    </location>
</feature>
<keyword evidence="1" id="KW-1133">Transmembrane helix</keyword>
<dbReference type="SUPFAM" id="SSF81442">
    <property type="entry name" value="Cytochrome c oxidase subunit I-like"/>
    <property type="match status" value="1"/>
</dbReference>
<keyword evidence="1" id="KW-0472">Membrane</keyword>
<feature type="transmembrane region" description="Helical" evidence="1">
    <location>
        <begin position="315"/>
        <end position="342"/>
    </location>
</feature>
<feature type="transmembrane region" description="Helical" evidence="1">
    <location>
        <begin position="223"/>
        <end position="243"/>
    </location>
</feature>
<feature type="transmembrane region" description="Helical" evidence="1">
    <location>
        <begin position="281"/>
        <end position="303"/>
    </location>
</feature>
<accession>A0AA90TEA8</accession>
<feature type="transmembrane region" description="Helical" evidence="1">
    <location>
        <begin position="114"/>
        <end position="132"/>
    </location>
</feature>
<keyword evidence="1" id="KW-0812">Transmembrane</keyword>
<evidence type="ECO:0000313" key="2">
    <source>
        <dbReference type="EMBL" id="MDQ6599412.1"/>
    </source>
</evidence>
<feature type="transmembrane region" description="Helical" evidence="1">
    <location>
        <begin position="12"/>
        <end position="36"/>
    </location>
</feature>
<name>A0AA90TEA8_9BACI</name>
<feature type="transmembrane region" description="Helical" evidence="1">
    <location>
        <begin position="56"/>
        <end position="81"/>
    </location>
</feature>
<comment type="caution">
    <text evidence="2">The sequence shown here is derived from an EMBL/GenBank/DDBJ whole genome shotgun (WGS) entry which is preliminary data.</text>
</comment>
<dbReference type="Proteomes" id="UP001178888">
    <property type="component" value="Unassembled WGS sequence"/>
</dbReference>
<evidence type="ECO:0000256" key="1">
    <source>
        <dbReference type="SAM" id="Phobius"/>
    </source>
</evidence>
<feature type="transmembrane region" description="Helical" evidence="1">
    <location>
        <begin position="182"/>
        <end position="202"/>
    </location>
</feature>
<feature type="transmembrane region" description="Helical" evidence="1">
    <location>
        <begin position="88"/>
        <end position="108"/>
    </location>
</feature>
<feature type="transmembrane region" description="Helical" evidence="1">
    <location>
        <begin position="249"/>
        <end position="269"/>
    </location>
</feature>
<gene>
    <name evidence="2" type="ORF">RCG21_24255</name>
</gene>
<dbReference type="InterPro" id="IPR036927">
    <property type="entry name" value="Cyt_c_oxase-like_su1_sf"/>
</dbReference>
<feature type="transmembrane region" description="Helical" evidence="1">
    <location>
        <begin position="144"/>
        <end position="170"/>
    </location>
</feature>
<proteinExistence type="predicted"/>
<reference evidence="2" key="1">
    <citation type="submission" date="2023-08" db="EMBL/GenBank/DDBJ databases">
        <title>Nitrogen cycling bacteria in agricultural field soils.</title>
        <authorList>
            <person name="Jang J."/>
        </authorList>
    </citation>
    <scope>NUCLEOTIDE SEQUENCE</scope>
    <source>
        <strain evidence="2">PS3-36</strain>
    </source>
</reference>